<comment type="similarity">
    <text evidence="1">Belongs to the universal ribosomal protein uS4 family.</text>
</comment>
<dbReference type="Gene3D" id="3.10.290.10">
    <property type="entry name" value="RNA-binding S4 domain"/>
    <property type="match status" value="1"/>
</dbReference>
<name>Q2TUD0_DICDH</name>
<dbReference type="Pfam" id="PF01479">
    <property type="entry name" value="S4"/>
    <property type="match status" value="1"/>
</dbReference>
<reference evidence="8" key="2">
    <citation type="journal article" date="2006" name="Curr. Genet.">
        <title>Complete mitochondrial genomes of the three brown algae (Heterokonta: Phaeophyceae) Dictyota dichotoma, Fucus vesiculosus and Desmarestia viridis.</title>
        <authorList>
            <person name="Oudot-Le Secq M.P."/>
            <person name="Loiseaux-de Goer S."/>
            <person name="Stam W.T."/>
            <person name="Olsen J.L."/>
        </authorList>
    </citation>
    <scope>NUCLEOTIDE SEQUENCE</scope>
</reference>
<evidence type="ECO:0000256" key="5">
    <source>
        <dbReference type="ARBA" id="ARBA00023274"/>
    </source>
</evidence>
<dbReference type="RefSeq" id="YP_448680.1">
    <property type="nucleotide sequence ID" value="NC_007685.1"/>
</dbReference>
<dbReference type="AlphaFoldDB" id="Q2TUD0"/>
<evidence type="ECO:0000256" key="3">
    <source>
        <dbReference type="ARBA" id="ARBA00022884"/>
    </source>
</evidence>
<keyword evidence="8" id="KW-0496">Mitochondrion</keyword>
<dbReference type="InterPro" id="IPR002942">
    <property type="entry name" value="S4_RNA-bd"/>
</dbReference>
<evidence type="ECO:0000256" key="4">
    <source>
        <dbReference type="ARBA" id="ARBA00022980"/>
    </source>
</evidence>
<dbReference type="PANTHER" id="PTHR11831:SF4">
    <property type="entry name" value="SMALL RIBOSOMAL SUBUNIT PROTEIN US4M"/>
    <property type="match status" value="1"/>
</dbReference>
<proteinExistence type="inferred from homology"/>
<dbReference type="GO" id="GO:0003735">
    <property type="term" value="F:structural constituent of ribosome"/>
    <property type="evidence" value="ECO:0007669"/>
    <property type="project" value="TreeGrafter"/>
</dbReference>
<protein>
    <submittedName>
        <fullName evidence="8">Ribosomal protein S4</fullName>
    </submittedName>
</protein>
<dbReference type="GO" id="GO:0019843">
    <property type="term" value="F:rRNA binding"/>
    <property type="evidence" value="ECO:0007669"/>
    <property type="project" value="UniProtKB-KW"/>
</dbReference>
<accession>Q2TUD0</accession>
<keyword evidence="3 6" id="KW-0694">RNA-binding</keyword>
<dbReference type="EMBL" id="AY500368">
    <property type="protein sequence ID" value="AAS79066.1"/>
    <property type="molecule type" value="Genomic_DNA"/>
</dbReference>
<reference evidence="8" key="1">
    <citation type="submission" date="2003-12" db="EMBL/GenBank/DDBJ databases">
        <authorList>
            <person name="Oudot-Le Secq M.-P."/>
            <person name="Stam W.T."/>
            <person name="Olsen J.L."/>
        </authorList>
    </citation>
    <scope>NUCLEOTIDE SEQUENCE</scope>
</reference>
<dbReference type="GeneID" id="3860854"/>
<dbReference type="InterPro" id="IPR036986">
    <property type="entry name" value="S4_RNA-bd_sf"/>
</dbReference>
<evidence type="ECO:0000256" key="1">
    <source>
        <dbReference type="ARBA" id="ARBA00007465"/>
    </source>
</evidence>
<evidence type="ECO:0000256" key="2">
    <source>
        <dbReference type="ARBA" id="ARBA00022730"/>
    </source>
</evidence>
<dbReference type="GO" id="GO:0015935">
    <property type="term" value="C:small ribosomal subunit"/>
    <property type="evidence" value="ECO:0007669"/>
    <property type="project" value="TreeGrafter"/>
</dbReference>
<gene>
    <name evidence="8" type="primary">rps4</name>
</gene>
<dbReference type="SUPFAM" id="SSF55174">
    <property type="entry name" value="Alpha-L RNA-binding motif"/>
    <property type="match status" value="1"/>
</dbReference>
<evidence type="ECO:0000256" key="6">
    <source>
        <dbReference type="PROSITE-ProRule" id="PRU00182"/>
    </source>
</evidence>
<dbReference type="SMART" id="SM00363">
    <property type="entry name" value="S4"/>
    <property type="match status" value="1"/>
</dbReference>
<geneLocation type="mitochondrion" evidence="8"/>
<keyword evidence="2" id="KW-0699">rRNA-binding</keyword>
<organism evidence="8">
    <name type="scientific">Dictyota dichotoma</name>
    <dbReference type="NCBI Taxonomy" id="2876"/>
    <lineage>
        <taxon>Eukaryota</taxon>
        <taxon>Sar</taxon>
        <taxon>Stramenopiles</taxon>
        <taxon>Ochrophyta</taxon>
        <taxon>PX clade</taxon>
        <taxon>Phaeophyceae</taxon>
        <taxon>Dictyotales</taxon>
        <taxon>Dictyotaceae</taxon>
        <taxon>Dictyota</taxon>
    </lineage>
</organism>
<keyword evidence="5" id="KW-0687">Ribonucleoprotein</keyword>
<dbReference type="CDD" id="cd00165">
    <property type="entry name" value="S4"/>
    <property type="match status" value="1"/>
</dbReference>
<dbReference type="PANTHER" id="PTHR11831">
    <property type="entry name" value="30S 40S RIBOSOMAL PROTEIN"/>
    <property type="match status" value="1"/>
</dbReference>
<evidence type="ECO:0000313" key="8">
    <source>
        <dbReference type="EMBL" id="AAS79066.1"/>
    </source>
</evidence>
<dbReference type="GO" id="GO:0042274">
    <property type="term" value="P:ribosomal small subunit biogenesis"/>
    <property type="evidence" value="ECO:0007669"/>
    <property type="project" value="TreeGrafter"/>
</dbReference>
<keyword evidence="4 8" id="KW-0689">Ribosomal protein</keyword>
<dbReference type="InterPro" id="IPR022801">
    <property type="entry name" value="Ribosomal_uS4"/>
</dbReference>
<feature type="domain" description="RNA-binding S4" evidence="7">
    <location>
        <begin position="116"/>
        <end position="176"/>
    </location>
</feature>
<evidence type="ECO:0000259" key="7">
    <source>
        <dbReference type="SMART" id="SM00363"/>
    </source>
</evidence>
<sequence>MKFKSIYKSCFWSKTDIWGCLLKKKNSFLHVKWDRILGVLSSRKRRRYQKLCKNYNLVGPTSRPNQPYKYPRWYFKNSLSNGVCVRRFYGDLRFEMLKSMCNKAKTVDSFMKCLESRLGINLYRLGFFSSVFESKQAILHGKVLVNGVKITFDHYILKPGDLIEFCPKFRSKLKSRMITRRKNINYSDRLKLNPTPFWIQTDYSNLSFIILCETNNAVFYPFRIDFDEVLNSSKYRY</sequence>
<dbReference type="PROSITE" id="PS50889">
    <property type="entry name" value="S4"/>
    <property type="match status" value="1"/>
</dbReference>